<name>A0A0D8J8Z5_9BACT</name>
<keyword evidence="1" id="KW-0732">Signal</keyword>
<feature type="chain" id="PRO_5002330782" description="Secretion system C-terminal sorting domain-containing protein" evidence="1">
    <location>
        <begin position="20"/>
        <end position="193"/>
    </location>
</feature>
<gene>
    <name evidence="2" type="ORF">LH29_16640</name>
</gene>
<accession>A0A0D8J8Z5</accession>
<evidence type="ECO:0000256" key="1">
    <source>
        <dbReference type="SAM" id="SignalP"/>
    </source>
</evidence>
<organism evidence="2 3">
    <name type="scientific">Draconibacterium sediminis</name>
    <dbReference type="NCBI Taxonomy" id="1544798"/>
    <lineage>
        <taxon>Bacteria</taxon>
        <taxon>Pseudomonadati</taxon>
        <taxon>Bacteroidota</taxon>
        <taxon>Bacteroidia</taxon>
        <taxon>Marinilabiliales</taxon>
        <taxon>Prolixibacteraceae</taxon>
        <taxon>Draconibacterium</taxon>
    </lineage>
</organism>
<dbReference type="EMBL" id="JRHC01000004">
    <property type="protein sequence ID" value="KJF43016.1"/>
    <property type="molecule type" value="Genomic_DNA"/>
</dbReference>
<proteinExistence type="predicted"/>
<protein>
    <recommendedName>
        <fullName evidence="4">Secretion system C-terminal sorting domain-containing protein</fullName>
    </recommendedName>
</protein>
<evidence type="ECO:0008006" key="4">
    <source>
        <dbReference type="Google" id="ProtNLM"/>
    </source>
</evidence>
<dbReference type="AlphaFoldDB" id="A0A0D8J8Z5"/>
<evidence type="ECO:0000313" key="3">
    <source>
        <dbReference type="Proteomes" id="UP000032544"/>
    </source>
</evidence>
<dbReference type="OrthoDB" id="1122048at2"/>
<comment type="caution">
    <text evidence="2">The sequence shown here is derived from an EMBL/GenBank/DDBJ whole genome shotgun (WGS) entry which is preliminary data.</text>
</comment>
<sequence length="193" mass="22155">MKTLFVGIIAMCVASVAMASGNLRVNMEANENEATVVEISSGEMVHFEIELTDEYGNSIYEMNSEVPRSEMEKRYDFSALDNGIYWYSVRTGDEEIRKQLSIEYGEVEVMDVRKTVDPYFFQEGDQIKLSYLNFENENINLYVYENNTLLTEVALGKDFAIHKAIDLSELNYGVYEVVLTNENDIYEHSVVID</sequence>
<dbReference type="Proteomes" id="UP000032544">
    <property type="component" value="Unassembled WGS sequence"/>
</dbReference>
<reference evidence="2 3" key="1">
    <citation type="submission" date="2014-09" db="EMBL/GenBank/DDBJ databases">
        <title>Draft Genome Sequence of Draconibacterium sp. JN14CK-3.</title>
        <authorList>
            <person name="Dong C."/>
            <person name="Lai Q."/>
            <person name="Shao Z."/>
        </authorList>
    </citation>
    <scope>NUCLEOTIDE SEQUENCE [LARGE SCALE GENOMIC DNA]</scope>
    <source>
        <strain evidence="2 3">JN14CK-3</strain>
    </source>
</reference>
<keyword evidence="3" id="KW-1185">Reference proteome</keyword>
<dbReference type="RefSeq" id="WP_045031557.1">
    <property type="nucleotide sequence ID" value="NZ_JRHC01000004.1"/>
</dbReference>
<evidence type="ECO:0000313" key="2">
    <source>
        <dbReference type="EMBL" id="KJF43016.1"/>
    </source>
</evidence>
<feature type="signal peptide" evidence="1">
    <location>
        <begin position="1"/>
        <end position="19"/>
    </location>
</feature>